<dbReference type="AlphaFoldDB" id="A0A7C5LT60"/>
<gene>
    <name evidence="1" type="ORF">ENJ42_06965</name>
</gene>
<evidence type="ECO:0000313" key="1">
    <source>
        <dbReference type="EMBL" id="HHL43337.1"/>
    </source>
</evidence>
<dbReference type="InterPro" id="IPR036249">
    <property type="entry name" value="Thioredoxin-like_sf"/>
</dbReference>
<proteinExistence type="predicted"/>
<dbReference type="Proteomes" id="UP000885830">
    <property type="component" value="Unassembled WGS sequence"/>
</dbReference>
<dbReference type="PANTHER" id="PTHR36057">
    <property type="match status" value="1"/>
</dbReference>
<dbReference type="SUPFAM" id="SSF52833">
    <property type="entry name" value="Thioredoxin-like"/>
    <property type="match status" value="1"/>
</dbReference>
<name>A0A7C5LT60_9PROT</name>
<dbReference type="Pfam" id="PF06764">
    <property type="entry name" value="DUF1223"/>
    <property type="match status" value="1"/>
</dbReference>
<protein>
    <submittedName>
        <fullName evidence="1">DUF1223 domain-containing protein</fullName>
    </submittedName>
</protein>
<dbReference type="PANTHER" id="PTHR36057:SF1">
    <property type="entry name" value="LIPOPROTEIN LIPID ATTACHMENT SITE-LIKE PROTEIN, PUTATIVE (DUF1223)-RELATED"/>
    <property type="match status" value="1"/>
</dbReference>
<organism evidence="1">
    <name type="scientific">Hellea balneolensis</name>
    <dbReference type="NCBI Taxonomy" id="287478"/>
    <lineage>
        <taxon>Bacteria</taxon>
        <taxon>Pseudomonadati</taxon>
        <taxon>Pseudomonadota</taxon>
        <taxon>Alphaproteobacteria</taxon>
        <taxon>Maricaulales</taxon>
        <taxon>Robiginitomaculaceae</taxon>
        <taxon>Hellea</taxon>
    </lineage>
</organism>
<dbReference type="InterPro" id="IPR010634">
    <property type="entry name" value="DUF1223"/>
</dbReference>
<accession>A0A7C5LT60</accession>
<comment type="caution">
    <text evidence="1">The sequence shown here is derived from an EMBL/GenBank/DDBJ whole genome shotgun (WGS) entry which is preliminary data.</text>
</comment>
<reference evidence="1" key="1">
    <citation type="journal article" date="2020" name="mSystems">
        <title>Genome- and Community-Level Interaction Insights into Carbon Utilization and Element Cycling Functions of Hydrothermarchaeota in Hydrothermal Sediment.</title>
        <authorList>
            <person name="Zhou Z."/>
            <person name="Liu Y."/>
            <person name="Xu W."/>
            <person name="Pan J."/>
            <person name="Luo Z.H."/>
            <person name="Li M."/>
        </authorList>
    </citation>
    <scope>NUCLEOTIDE SEQUENCE [LARGE SCALE GENOMIC DNA]</scope>
    <source>
        <strain evidence="1">HyVt-485</strain>
    </source>
</reference>
<dbReference type="EMBL" id="DRMJ01000361">
    <property type="protein sequence ID" value="HHL43337.1"/>
    <property type="molecule type" value="Genomic_DNA"/>
</dbReference>
<sequence length="243" mass="26755">MKLRNLIFVGALLLGVWVIVATASAKSTPAPSYEPRTVLELFTSQGCPSCPKANAIARELVNDPDVLVLSYSVDYWDYLGWKDTFSKPEFSKRQRTYAKHFRGQVYTPQMVVNGAEHGKIFKPKSLKHKVLSHDGVQISLNLSDGDKDKKVQIRVVNRSNAQTPYVMVVRYKPGIHNVSVVGGRNRGKTMGPANIVTDCFDLGQMNGNKLETVRDLPQGEAMAVLVHEFNGGPILASAVISLS</sequence>